<dbReference type="AlphaFoldDB" id="E5ATW6"/>
<geneLocation type="plasmid" evidence="1 2">
    <name>pBRH01</name>
</geneLocation>
<accession>E5ATW6</accession>
<sequence length="49" mass="5484">MLGWLWVTEQHNDAMLNCVEPGDHEVARCDTNSGSRRCVGIGIKLELTQ</sequence>
<dbReference type="KEGG" id="brh:RBRH_00459"/>
<gene>
    <name evidence="1" type="ordered locus">RBRH_00459</name>
</gene>
<proteinExistence type="predicted"/>
<evidence type="ECO:0000313" key="1">
    <source>
        <dbReference type="EMBL" id="CBW76540.1"/>
    </source>
</evidence>
<keyword evidence="1" id="KW-0614">Plasmid</keyword>
<name>E5ATW6_MYCRK</name>
<dbReference type="HOGENOM" id="CLU_3133360_0_0_4"/>
<dbReference type="Proteomes" id="UP000007437">
    <property type="component" value="Plasmid pBRH01"/>
</dbReference>
<dbReference type="EMBL" id="FR687360">
    <property type="protein sequence ID" value="CBW76540.1"/>
    <property type="molecule type" value="Genomic_DNA"/>
</dbReference>
<evidence type="ECO:0000313" key="2">
    <source>
        <dbReference type="Proteomes" id="UP000007437"/>
    </source>
</evidence>
<protein>
    <submittedName>
        <fullName evidence="1">Uncharacterized protein</fullName>
    </submittedName>
</protein>
<reference evidence="1 2" key="1">
    <citation type="journal article" date="2011" name="J. Bacteriol.">
        <title>Complete genome sequence of Burkholderia rhizoxinica, an endosymbiont of Rhizopus microsporus.</title>
        <authorList>
            <person name="Lackner G."/>
            <person name="Moebius N."/>
            <person name="Partida-Martinez L."/>
            <person name="Hertweck C."/>
        </authorList>
    </citation>
    <scope>NUCLEOTIDE SEQUENCE [LARGE SCALE GENOMIC DNA]</scope>
    <source>
        <strain evidence="2">DSM 19002 / CIP 109453 / HKI 454</strain>
        <plasmid evidence="1 2">pBRH01</plasmid>
    </source>
</reference>
<organism evidence="1 2">
    <name type="scientific">Mycetohabitans rhizoxinica (strain DSM 19002 / CIP 109453 / HKI 454)</name>
    <name type="common">Paraburkholderia rhizoxinica</name>
    <dbReference type="NCBI Taxonomy" id="882378"/>
    <lineage>
        <taxon>Bacteria</taxon>
        <taxon>Pseudomonadati</taxon>
        <taxon>Pseudomonadota</taxon>
        <taxon>Betaproteobacteria</taxon>
        <taxon>Burkholderiales</taxon>
        <taxon>Burkholderiaceae</taxon>
        <taxon>Mycetohabitans</taxon>
    </lineage>
</organism>